<organism evidence="3 4">
    <name type="scientific">Homarus americanus</name>
    <name type="common">American lobster</name>
    <dbReference type="NCBI Taxonomy" id="6706"/>
    <lineage>
        <taxon>Eukaryota</taxon>
        <taxon>Metazoa</taxon>
        <taxon>Ecdysozoa</taxon>
        <taxon>Arthropoda</taxon>
        <taxon>Crustacea</taxon>
        <taxon>Multicrustacea</taxon>
        <taxon>Malacostraca</taxon>
        <taxon>Eumalacostraca</taxon>
        <taxon>Eucarida</taxon>
        <taxon>Decapoda</taxon>
        <taxon>Pleocyemata</taxon>
        <taxon>Astacidea</taxon>
        <taxon>Nephropoidea</taxon>
        <taxon>Nephropidae</taxon>
        <taxon>Homarus</taxon>
    </lineage>
</organism>
<accession>A0A8J5JWJ9</accession>
<feature type="signal peptide" evidence="1">
    <location>
        <begin position="1"/>
        <end position="22"/>
    </location>
</feature>
<evidence type="ECO:0000259" key="2">
    <source>
        <dbReference type="Pfam" id="PF18322"/>
    </source>
</evidence>
<protein>
    <submittedName>
        <fullName evidence="3">Putative masquerade-like protein 2</fullName>
    </submittedName>
</protein>
<reference evidence="3" key="1">
    <citation type="journal article" date="2021" name="Sci. Adv.">
        <title>The American lobster genome reveals insights on longevity, neural, and immune adaptations.</title>
        <authorList>
            <person name="Polinski J.M."/>
            <person name="Zimin A.V."/>
            <person name="Clark K.F."/>
            <person name="Kohn A.B."/>
            <person name="Sadowski N."/>
            <person name="Timp W."/>
            <person name="Ptitsyn A."/>
            <person name="Khanna P."/>
            <person name="Romanova D.Y."/>
            <person name="Williams P."/>
            <person name="Greenwood S.J."/>
            <person name="Moroz L.L."/>
            <person name="Walt D.R."/>
            <person name="Bodnar A.G."/>
        </authorList>
    </citation>
    <scope>NUCLEOTIDE SEQUENCE</scope>
    <source>
        <strain evidence="3">GMGI-L3</strain>
    </source>
</reference>
<comment type="caution">
    <text evidence="3">The sequence shown here is derived from an EMBL/GenBank/DDBJ whole genome shotgun (WGS) entry which is preliminary data.</text>
</comment>
<evidence type="ECO:0000256" key="1">
    <source>
        <dbReference type="SAM" id="SignalP"/>
    </source>
</evidence>
<dbReference type="Proteomes" id="UP000747542">
    <property type="component" value="Unassembled WGS sequence"/>
</dbReference>
<keyword evidence="1" id="KW-0732">Signal</keyword>
<feature type="domain" description="PPAF-2-like Clip" evidence="2">
    <location>
        <begin position="111"/>
        <end position="163"/>
    </location>
</feature>
<sequence>MRTGKVLYIVAVIAVVMPRASHQQQGAVGVLPAQSGCPQHHECVDRNLCLNGKVITDGSGLLDVRITSSVLLGTVQHCLEPHKVCCSVPGTVDPNRHPVGGIAGSTGVTTSTFCNEGHDCVPTYLCHDGELNTSGIGILNPRNRPTSVTDCFLEPNAPAGVCCTPHVPAPLQTCPGTRVCVPNHQCTAQGTINIAGTSILDVGLHHRCYLEGGGELVGVCCAPPPPVLICPGGETCLVSDLCYYEGNTASSSNSVSVHSHHN</sequence>
<gene>
    <name evidence="3" type="ORF">Hamer_G004920</name>
</gene>
<feature type="non-terminal residue" evidence="3">
    <location>
        <position position="262"/>
    </location>
</feature>
<dbReference type="Pfam" id="PF18322">
    <property type="entry name" value="CLIP_1"/>
    <property type="match status" value="2"/>
</dbReference>
<dbReference type="AlphaFoldDB" id="A0A8J5JWJ9"/>
<dbReference type="EMBL" id="JAHLQT010024847">
    <property type="protein sequence ID" value="KAG7165136.1"/>
    <property type="molecule type" value="Genomic_DNA"/>
</dbReference>
<feature type="chain" id="PRO_5035307722" evidence="1">
    <location>
        <begin position="23"/>
        <end position="262"/>
    </location>
</feature>
<evidence type="ECO:0000313" key="4">
    <source>
        <dbReference type="Proteomes" id="UP000747542"/>
    </source>
</evidence>
<dbReference type="InterPro" id="IPR041515">
    <property type="entry name" value="PPAF-2-like_Clip"/>
</dbReference>
<name>A0A8J5JWJ9_HOMAM</name>
<feature type="domain" description="PPAF-2-like Clip" evidence="2">
    <location>
        <begin position="34"/>
        <end position="87"/>
    </location>
</feature>
<keyword evidence="4" id="KW-1185">Reference proteome</keyword>
<proteinExistence type="predicted"/>
<evidence type="ECO:0000313" key="3">
    <source>
        <dbReference type="EMBL" id="KAG7165136.1"/>
    </source>
</evidence>